<dbReference type="GO" id="GO:0000981">
    <property type="term" value="F:DNA-binding transcription factor activity, RNA polymerase II-specific"/>
    <property type="evidence" value="ECO:0007669"/>
    <property type="project" value="InterPro"/>
</dbReference>
<sequence>MTNSPSIEPRRKQWAPRVRTGCRTCRFVYQKLHPRPTSANFRPTRRIKCDETQPDCRRCVSSGRTCQYSLVWRPPGDGQPCRQQTVLSTAPFRQAPLPDADIMEAVRYCQFSSRLPPPASARCTK</sequence>
<accession>A0A2H4SFP4</accession>
<gene>
    <name evidence="3" type="ORF">A9K55_007043</name>
</gene>
<dbReference type="Pfam" id="PF00172">
    <property type="entry name" value="Zn_clus"/>
    <property type="match status" value="1"/>
</dbReference>
<dbReference type="GO" id="GO:0008270">
    <property type="term" value="F:zinc ion binding"/>
    <property type="evidence" value="ECO:0007669"/>
    <property type="project" value="InterPro"/>
</dbReference>
<protein>
    <submittedName>
        <fullName evidence="3">C6 zinc finger domain</fullName>
    </submittedName>
</protein>
<name>A0A2H4SFP4_CORMI</name>
<dbReference type="Gene3D" id="4.10.240.10">
    <property type="entry name" value="Zn(2)-C6 fungal-type DNA-binding domain"/>
    <property type="match status" value="1"/>
</dbReference>
<dbReference type="InterPro" id="IPR001138">
    <property type="entry name" value="Zn2Cys6_DnaBD"/>
</dbReference>
<dbReference type="Proteomes" id="UP000323067">
    <property type="component" value="Chromosome vii"/>
</dbReference>
<evidence type="ECO:0000313" key="4">
    <source>
        <dbReference type="Proteomes" id="UP000323067"/>
    </source>
</evidence>
<feature type="domain" description="Zn(2)-C6 fungal-type" evidence="2">
    <location>
        <begin position="45"/>
        <end position="69"/>
    </location>
</feature>
<reference evidence="3 4" key="1">
    <citation type="journal article" date="2017" name="BMC Genomics">
        <title>Chromosome level assembly and secondary metabolite potential of the parasitic fungus Cordyceps militaris.</title>
        <authorList>
            <person name="Kramer G.J."/>
            <person name="Nodwell J.R."/>
        </authorList>
    </citation>
    <scope>NUCLEOTIDE SEQUENCE [LARGE SCALE GENOMIC DNA]</scope>
    <source>
        <strain evidence="3 4">ATCC 34164</strain>
    </source>
</reference>
<dbReference type="VEuPathDB" id="FungiDB:A9K55_007043"/>
<dbReference type="CDD" id="cd00067">
    <property type="entry name" value="GAL4"/>
    <property type="match status" value="1"/>
</dbReference>
<dbReference type="EMBL" id="CP023324">
    <property type="protein sequence ID" value="ATY61913.1"/>
    <property type="molecule type" value="Genomic_DNA"/>
</dbReference>
<dbReference type="InterPro" id="IPR036864">
    <property type="entry name" value="Zn2-C6_fun-type_DNA-bd_sf"/>
</dbReference>
<evidence type="ECO:0000259" key="2">
    <source>
        <dbReference type="Pfam" id="PF00172"/>
    </source>
</evidence>
<dbReference type="AlphaFoldDB" id="A0A2H4SFP4"/>
<evidence type="ECO:0000313" key="3">
    <source>
        <dbReference type="EMBL" id="ATY61913.1"/>
    </source>
</evidence>
<keyword evidence="1" id="KW-0539">Nucleus</keyword>
<dbReference type="SUPFAM" id="SSF57701">
    <property type="entry name" value="Zn2/Cys6 DNA-binding domain"/>
    <property type="match status" value="1"/>
</dbReference>
<organism evidence="3 4">
    <name type="scientific">Cordyceps militaris</name>
    <name type="common">Caterpillar fungus</name>
    <name type="synonym">Clavaria militaris</name>
    <dbReference type="NCBI Taxonomy" id="73501"/>
    <lineage>
        <taxon>Eukaryota</taxon>
        <taxon>Fungi</taxon>
        <taxon>Dikarya</taxon>
        <taxon>Ascomycota</taxon>
        <taxon>Pezizomycotina</taxon>
        <taxon>Sordariomycetes</taxon>
        <taxon>Hypocreomycetidae</taxon>
        <taxon>Hypocreales</taxon>
        <taxon>Cordycipitaceae</taxon>
        <taxon>Cordyceps</taxon>
    </lineage>
</organism>
<evidence type="ECO:0000256" key="1">
    <source>
        <dbReference type="ARBA" id="ARBA00023242"/>
    </source>
</evidence>
<proteinExistence type="predicted"/>
<dbReference type="OrthoDB" id="1919336at2759"/>